<evidence type="ECO:0000313" key="2">
    <source>
        <dbReference type="EMBL" id="KAJ1257150.1"/>
    </source>
</evidence>
<feature type="region of interest" description="Disordered" evidence="1">
    <location>
        <begin position="152"/>
        <end position="175"/>
    </location>
</feature>
<accession>A0A9W7XDI0</accession>
<name>A0A9W7XDI0_9POAL</name>
<comment type="caution">
    <text evidence="2">The sequence shown here is derived from an EMBL/GenBank/DDBJ whole genome shotgun (WGS) entry which is preliminary data.</text>
</comment>
<dbReference type="PANTHER" id="PTHR33018:SF34">
    <property type="entry name" value="OS02G0472350 PROTEIN"/>
    <property type="match status" value="1"/>
</dbReference>
<protein>
    <recommendedName>
        <fullName evidence="4">Ubiquitin-like protease family profile domain-containing protein</fullName>
    </recommendedName>
</protein>
<dbReference type="EMBL" id="MU629440">
    <property type="protein sequence ID" value="KAJ1257150.1"/>
    <property type="molecule type" value="Genomic_DNA"/>
</dbReference>
<proteinExistence type="predicted"/>
<reference evidence="2 3" key="1">
    <citation type="submission" date="2022-10" db="EMBL/GenBank/DDBJ databases">
        <title>WGS assembly of Paspalum vaginatum 540-79.</title>
        <authorList>
            <person name="Sun G."/>
            <person name="Wase N."/>
            <person name="Shu S."/>
            <person name="Jenkins J."/>
            <person name="Zhou B."/>
            <person name="Torres-Rodriguez J."/>
            <person name="Chen C."/>
            <person name="Sandor L."/>
            <person name="Plott C."/>
            <person name="Yoshinga Y."/>
            <person name="Daum C."/>
            <person name="Qi P."/>
            <person name="Barry K."/>
            <person name="Lipzen A."/>
            <person name="Berry L."/>
            <person name="Pedersen C."/>
            <person name="Gottilla T."/>
            <person name="Foltz A."/>
            <person name="Yu H."/>
            <person name="O'Malley R."/>
            <person name="Zhang C."/>
            <person name="Devos K."/>
            <person name="Sigmon B."/>
            <person name="Yu B."/>
            <person name="Obata T."/>
            <person name="Schmutz J."/>
            <person name="Schnable J."/>
        </authorList>
    </citation>
    <scope>NUCLEOTIDE SEQUENCE [LARGE SCALE GENOMIC DNA]</scope>
    <source>
        <strain evidence="3">cv. 540-79</strain>
    </source>
</reference>
<gene>
    <name evidence="2" type="ORF">BS78_K194300</name>
</gene>
<evidence type="ECO:0000313" key="3">
    <source>
        <dbReference type="Proteomes" id="UP001164776"/>
    </source>
</evidence>
<dbReference type="SUPFAM" id="SSF54001">
    <property type="entry name" value="Cysteine proteinases"/>
    <property type="match status" value="1"/>
</dbReference>
<dbReference type="InterPro" id="IPR038765">
    <property type="entry name" value="Papain-like_cys_pep_sf"/>
</dbReference>
<feature type="region of interest" description="Disordered" evidence="1">
    <location>
        <begin position="64"/>
        <end position="123"/>
    </location>
</feature>
<feature type="compositionally biased region" description="Basic and acidic residues" evidence="1">
    <location>
        <begin position="101"/>
        <end position="118"/>
    </location>
</feature>
<dbReference type="Proteomes" id="UP001164776">
    <property type="component" value="Unassembled WGS sequence"/>
</dbReference>
<evidence type="ECO:0008006" key="4">
    <source>
        <dbReference type="Google" id="ProtNLM"/>
    </source>
</evidence>
<feature type="compositionally biased region" description="Basic and acidic residues" evidence="1">
    <location>
        <begin position="163"/>
        <end position="175"/>
    </location>
</feature>
<keyword evidence="3" id="KW-1185">Reference proteome</keyword>
<dbReference type="Gene3D" id="3.40.395.10">
    <property type="entry name" value="Adenoviral Proteinase, Chain A"/>
    <property type="match status" value="1"/>
</dbReference>
<dbReference type="PANTHER" id="PTHR33018">
    <property type="entry name" value="OS10G0338966 PROTEIN-RELATED"/>
    <property type="match status" value="1"/>
</dbReference>
<dbReference type="AlphaFoldDB" id="A0A9W7XDI0"/>
<sequence length="445" mass="51048">MIDIPTPEGVKYLGQFVKQIILWNKNYILNLTPQETLQEAEQGQLALEHVNIEEEHILHEQDYVDPVPPDVSEKPATPPDVSDKPATPLHVSEKPTTPPHVSEKHAPEEQETSAKQDQEPVAAMTCDARVVPTIVRAYEKAVTPEVDMWLKKNQASKGKDRKKGKEPAKAKDVSTKNEPIPDLKFYTKVIGLDDIGDLLDAPLIYEHGKPFLPDFARNSEYLPGEMKRFHNWYLRACKLGVLLVSAFIPSRCFNTLSKTTIVDFLEFHNMFRLGEVDITAMILWCMMQYQMAKAMGNKRTGFLDPSIINQGRHDWPLKLKDDSAKLAAGKTKVEKEAIRHQLHKQAQREVISYIVTALRFFYDENQDQILAPYHFDGHWICLYIIPKHSKVVVFDSLDVDSKRYKTIMHIIRVAFKHAMEKYGLSFHPQRKDNIAYRAYFPVSST</sequence>
<organism evidence="2 3">
    <name type="scientific">Paspalum vaginatum</name>
    <name type="common">seashore paspalum</name>
    <dbReference type="NCBI Taxonomy" id="158149"/>
    <lineage>
        <taxon>Eukaryota</taxon>
        <taxon>Viridiplantae</taxon>
        <taxon>Streptophyta</taxon>
        <taxon>Embryophyta</taxon>
        <taxon>Tracheophyta</taxon>
        <taxon>Spermatophyta</taxon>
        <taxon>Magnoliopsida</taxon>
        <taxon>Liliopsida</taxon>
        <taxon>Poales</taxon>
        <taxon>Poaceae</taxon>
        <taxon>PACMAD clade</taxon>
        <taxon>Panicoideae</taxon>
        <taxon>Andropogonodae</taxon>
        <taxon>Paspaleae</taxon>
        <taxon>Paspalinae</taxon>
        <taxon>Paspalum</taxon>
    </lineage>
</organism>
<evidence type="ECO:0000256" key="1">
    <source>
        <dbReference type="SAM" id="MobiDB-lite"/>
    </source>
</evidence>